<evidence type="ECO:0000259" key="7">
    <source>
        <dbReference type="PROSITE" id="PS51709"/>
    </source>
</evidence>
<comment type="subcellular location">
    <subcellularLocation>
        <location evidence="1">Mitochondrion</location>
    </subcellularLocation>
</comment>
<evidence type="ECO:0000256" key="1">
    <source>
        <dbReference type="ARBA" id="ARBA00004173"/>
    </source>
</evidence>
<evidence type="ECO:0000256" key="4">
    <source>
        <dbReference type="ARBA" id="ARBA00022741"/>
    </source>
</evidence>
<dbReference type="SMART" id="SM00382">
    <property type="entry name" value="AAA"/>
    <property type="match status" value="1"/>
</dbReference>
<dbReference type="NCBIfam" id="TIGR00231">
    <property type="entry name" value="small_GTP"/>
    <property type="match status" value="1"/>
</dbReference>
<dbReference type="AlphaFoldDB" id="A0A9W8BMK7"/>
<organism evidence="8 9">
    <name type="scientific">Coemansia thaxteri</name>
    <dbReference type="NCBI Taxonomy" id="2663907"/>
    <lineage>
        <taxon>Eukaryota</taxon>
        <taxon>Fungi</taxon>
        <taxon>Fungi incertae sedis</taxon>
        <taxon>Zoopagomycota</taxon>
        <taxon>Kickxellomycotina</taxon>
        <taxon>Kickxellomycetes</taxon>
        <taxon>Kickxellales</taxon>
        <taxon>Kickxellaceae</taxon>
        <taxon>Coemansia</taxon>
    </lineage>
</organism>
<dbReference type="InterPro" id="IPR027368">
    <property type="entry name" value="MnmE_dom2"/>
</dbReference>
<keyword evidence="5 6" id="KW-0342">GTP-binding</keyword>
<dbReference type="CDD" id="cd04164">
    <property type="entry name" value="trmE"/>
    <property type="match status" value="1"/>
</dbReference>
<dbReference type="Gene3D" id="3.30.1360.120">
    <property type="entry name" value="Probable tRNA modification gtpase trme, domain 1"/>
    <property type="match status" value="1"/>
</dbReference>
<dbReference type="InterPro" id="IPR025867">
    <property type="entry name" value="MnmE_helical"/>
</dbReference>
<dbReference type="NCBIfam" id="NF003661">
    <property type="entry name" value="PRK05291.1-3"/>
    <property type="match status" value="1"/>
</dbReference>
<dbReference type="Pfam" id="PF12631">
    <property type="entry name" value="MnmE_helical"/>
    <property type="match status" value="1"/>
</dbReference>
<dbReference type="InterPro" id="IPR018948">
    <property type="entry name" value="GTP-bd_TrmE_N"/>
</dbReference>
<name>A0A9W8BMK7_9FUNG</name>
<evidence type="ECO:0000313" key="8">
    <source>
        <dbReference type="EMBL" id="KAJ2006940.1"/>
    </source>
</evidence>
<keyword evidence="3 6" id="KW-0819">tRNA processing</keyword>
<dbReference type="EMBL" id="JANBQF010000042">
    <property type="protein sequence ID" value="KAJ2006940.1"/>
    <property type="molecule type" value="Genomic_DNA"/>
</dbReference>
<dbReference type="PANTHER" id="PTHR42714:SF2">
    <property type="entry name" value="TRNA MODIFICATION GTPASE GTPBP3, MITOCHONDRIAL"/>
    <property type="match status" value="1"/>
</dbReference>
<dbReference type="NCBIfam" id="TIGR00450">
    <property type="entry name" value="mnmE_trmE_thdF"/>
    <property type="match status" value="1"/>
</dbReference>
<dbReference type="GO" id="GO:0030488">
    <property type="term" value="P:tRNA methylation"/>
    <property type="evidence" value="ECO:0007669"/>
    <property type="project" value="TreeGrafter"/>
</dbReference>
<dbReference type="GO" id="GO:0005525">
    <property type="term" value="F:GTP binding"/>
    <property type="evidence" value="ECO:0007669"/>
    <property type="project" value="UniProtKB-KW"/>
</dbReference>
<dbReference type="Pfam" id="PF10396">
    <property type="entry name" value="TrmE_N"/>
    <property type="match status" value="1"/>
</dbReference>
<dbReference type="Gene3D" id="1.20.120.430">
    <property type="entry name" value="tRNA modification GTPase MnmE domain 2"/>
    <property type="match status" value="1"/>
</dbReference>
<dbReference type="CDD" id="cd14858">
    <property type="entry name" value="TrmE_N"/>
    <property type="match status" value="1"/>
</dbReference>
<dbReference type="HAMAP" id="MF_00379">
    <property type="entry name" value="GTPase_MnmE"/>
    <property type="match status" value="1"/>
</dbReference>
<dbReference type="InterPro" id="IPR004520">
    <property type="entry name" value="GTPase_MnmE"/>
</dbReference>
<dbReference type="Proteomes" id="UP001150907">
    <property type="component" value="Unassembled WGS sequence"/>
</dbReference>
<dbReference type="Pfam" id="PF01926">
    <property type="entry name" value="MMR_HSR1"/>
    <property type="match status" value="1"/>
</dbReference>
<protein>
    <submittedName>
        <fullName evidence="8">tRNA modification GTPase gtpbp3, mitochondrial</fullName>
    </submittedName>
</protein>
<dbReference type="PROSITE" id="PS51709">
    <property type="entry name" value="G_TRME"/>
    <property type="match status" value="1"/>
</dbReference>
<dbReference type="SUPFAM" id="SSF52540">
    <property type="entry name" value="P-loop containing nucleoside triphosphate hydrolases"/>
    <property type="match status" value="1"/>
</dbReference>
<dbReference type="GO" id="GO:0005739">
    <property type="term" value="C:mitochondrion"/>
    <property type="evidence" value="ECO:0007669"/>
    <property type="project" value="UniProtKB-SubCell"/>
</dbReference>
<reference evidence="8" key="1">
    <citation type="submission" date="2022-07" db="EMBL/GenBank/DDBJ databases">
        <title>Phylogenomic reconstructions and comparative analyses of Kickxellomycotina fungi.</title>
        <authorList>
            <person name="Reynolds N.K."/>
            <person name="Stajich J.E."/>
            <person name="Barry K."/>
            <person name="Grigoriev I.V."/>
            <person name="Crous P."/>
            <person name="Smith M.E."/>
        </authorList>
    </citation>
    <scope>NUCLEOTIDE SEQUENCE</scope>
    <source>
        <strain evidence="8">IMI 214461</strain>
    </source>
</reference>
<evidence type="ECO:0000256" key="6">
    <source>
        <dbReference type="RuleBase" id="RU003313"/>
    </source>
</evidence>
<dbReference type="InterPro" id="IPR005225">
    <property type="entry name" value="Small_GTP-bd"/>
</dbReference>
<dbReference type="OrthoDB" id="188276at2759"/>
<evidence type="ECO:0000256" key="5">
    <source>
        <dbReference type="ARBA" id="ARBA00023134"/>
    </source>
</evidence>
<keyword evidence="4 6" id="KW-0547">Nucleotide-binding</keyword>
<dbReference type="GO" id="GO:0002098">
    <property type="term" value="P:tRNA wobble uridine modification"/>
    <property type="evidence" value="ECO:0007669"/>
    <property type="project" value="TreeGrafter"/>
</dbReference>
<dbReference type="InterPro" id="IPR006073">
    <property type="entry name" value="GTP-bd"/>
</dbReference>
<dbReference type="InterPro" id="IPR003593">
    <property type="entry name" value="AAA+_ATPase"/>
</dbReference>
<keyword evidence="9" id="KW-1185">Reference proteome</keyword>
<sequence>MSCALSIYTSVARRVAARRFSLSRQRWYQTGYGAADTIYALSTHPGKSAIAVVRISGPQTGRALQLLVAPTKKAESAAGRQLRARRAVLARIVDPSDSSSTLDTGVCMWFPGPRSYTGEDMAELQVHGGTAVVSSVLQALGRIQGLRLAEAGEFTRRALYNDKMDLTAVEGVADLINAETEAQRRLAVRQAQGELGQMYERWRGAIVGLMAGMEASIDFGEEENIEDGVVADVVAAGHELVQEMRAHLDDARRGEIMRSGVSVAIVGPPNSGKSTLLNLLAQRQVAIVSAVAGTTRDIVEATLDVGGFPVVVRDTAGLRPTGDAVEAEGVRRALAAAQSADLRICVVDASRLAAGDTAGDVFGGAWRALLRQPHTLVVANKADLLADVDDADAWARAHGVAGAALLSCATRRGWDALLRRMAAHIRHAWGTADADARCRLPLTRARHRQHMQRCVDHMTRFLATRDVVLAAEELRAAAAALGRITGRTGTEDVLDALFSQFCIGK</sequence>
<evidence type="ECO:0000256" key="2">
    <source>
        <dbReference type="ARBA" id="ARBA00011043"/>
    </source>
</evidence>
<dbReference type="InterPro" id="IPR031168">
    <property type="entry name" value="G_TrmE"/>
</dbReference>
<evidence type="ECO:0000313" key="9">
    <source>
        <dbReference type="Proteomes" id="UP001150907"/>
    </source>
</evidence>
<dbReference type="FunFam" id="3.30.1360.120:FF:000007">
    <property type="entry name" value="tRNA modification GTPase GTPBP3, mitochondrial"/>
    <property type="match status" value="1"/>
</dbReference>
<dbReference type="Gene3D" id="3.40.50.300">
    <property type="entry name" value="P-loop containing nucleotide triphosphate hydrolases"/>
    <property type="match status" value="1"/>
</dbReference>
<gene>
    <name evidence="8" type="primary">GTPBP3</name>
    <name evidence="8" type="ORF">H4R26_001081</name>
</gene>
<dbReference type="PANTHER" id="PTHR42714">
    <property type="entry name" value="TRNA MODIFICATION GTPASE GTPBP3"/>
    <property type="match status" value="1"/>
</dbReference>
<accession>A0A9W8BMK7</accession>
<feature type="domain" description="TrmE-type G" evidence="7">
    <location>
        <begin position="260"/>
        <end position="426"/>
    </location>
</feature>
<proteinExistence type="inferred from homology"/>
<dbReference type="GO" id="GO:0003924">
    <property type="term" value="F:GTPase activity"/>
    <property type="evidence" value="ECO:0007669"/>
    <property type="project" value="InterPro"/>
</dbReference>
<dbReference type="PRINTS" id="PR00326">
    <property type="entry name" value="GTP1OBG"/>
</dbReference>
<dbReference type="InterPro" id="IPR027417">
    <property type="entry name" value="P-loop_NTPase"/>
</dbReference>
<comment type="similarity">
    <text evidence="2 6">Belongs to the TRAFAC class TrmE-Era-EngA-EngB-Septin-like GTPase superfamily. TrmE GTPase family.</text>
</comment>
<comment type="caution">
    <text evidence="8">The sequence shown here is derived from an EMBL/GenBank/DDBJ whole genome shotgun (WGS) entry which is preliminary data.</text>
</comment>
<evidence type="ECO:0000256" key="3">
    <source>
        <dbReference type="ARBA" id="ARBA00022694"/>
    </source>
</evidence>
<dbReference type="InterPro" id="IPR027266">
    <property type="entry name" value="TrmE/GcvT-like"/>
</dbReference>